<dbReference type="EMBL" id="JH767179">
    <property type="protein sequence ID" value="EQC30030.1"/>
    <property type="molecule type" value="Genomic_DNA"/>
</dbReference>
<evidence type="ECO:0000256" key="3">
    <source>
        <dbReference type="ARBA" id="ARBA00018408"/>
    </source>
</evidence>
<feature type="compositionally biased region" description="Polar residues" evidence="10">
    <location>
        <begin position="91"/>
        <end position="110"/>
    </location>
</feature>
<evidence type="ECO:0000256" key="9">
    <source>
        <dbReference type="SAM" id="Coils"/>
    </source>
</evidence>
<dbReference type="OrthoDB" id="2020926at2759"/>
<dbReference type="InParanoid" id="T0Q994"/>
<keyword evidence="5" id="KW-0802">TPR repeat</keyword>
<evidence type="ECO:0000256" key="8">
    <source>
        <dbReference type="ARBA" id="ARBA00025273"/>
    </source>
</evidence>
<keyword evidence="4" id="KW-0963">Cytoplasm</keyword>
<organism evidence="11 12">
    <name type="scientific">Saprolegnia diclina (strain VS20)</name>
    <dbReference type="NCBI Taxonomy" id="1156394"/>
    <lineage>
        <taxon>Eukaryota</taxon>
        <taxon>Sar</taxon>
        <taxon>Stramenopiles</taxon>
        <taxon>Oomycota</taxon>
        <taxon>Saprolegniomycetes</taxon>
        <taxon>Saprolegniales</taxon>
        <taxon>Saprolegniaceae</taxon>
        <taxon>Saprolegnia</taxon>
    </lineage>
</organism>
<feature type="region of interest" description="Disordered" evidence="10">
    <location>
        <begin position="725"/>
        <end position="745"/>
    </location>
</feature>
<dbReference type="OMA" id="EMYTHAL"/>
<evidence type="ECO:0000256" key="10">
    <source>
        <dbReference type="SAM" id="MobiDB-lite"/>
    </source>
</evidence>
<dbReference type="AlphaFoldDB" id="T0Q994"/>
<dbReference type="GO" id="GO:0005813">
    <property type="term" value="C:centrosome"/>
    <property type="evidence" value="ECO:0007669"/>
    <property type="project" value="UniProtKB-SubCell"/>
</dbReference>
<sequence length="930" mass="103470">MSEASSDADGLALQMSSDSIDRFLRENGMDLSLRTPSGSGGDDDDLSLLRAGGHPHDEPLSLDDFAPPRSGSSTTSPPARTTSAMHEHSSESSLRFGSLIRASQGSMFESKTQDEPPTLRGPPYSQLPRHRASESTSRLSIPQSTEPLRRQSSTSSRSTVPRDVPVRRVLSLASTSSNASHERRTESGLRAVSWSGLPASSSSSSGSERMHRDELDDPVSEAGSVFVATPPPGLPRTSPPPLRTVPTPLQTSPRRLVTPPTRSPSPQRASSPDDEWSTLTTLLLQHGLPRVEFVPADAVGCAVVPEKASLISVVHDLVSQLERRGQIIQDLVLDATRNSKEQSKTESHVHLHEKKIADLTSSLAVAHADIKQLQRERDTLKTKTDQDMRAWRVQRAKLEQQVKVSEHRVKAKELLIDRMQQKIQSQMDKDELAKSRDKTLFQKFTQREPRKTSASDHQTIELIRMYETQRASMADEITALQAQVRDLCADVRAKDNRTPVVGAGAPENELLERFEVARREQERAAALLRQRESRIQDQIGTIEAELRHTKESLQELQDENANLHLEVESRPTIPAFKAAQRRIHQLERQLADHKLAMDEATDLDELRKHTGTAALIQRDRLNAKLALNRLNALPRETAVEIVKEVCRELDLSDVTLIVPSLHKLCAVVQAVPRMERFVRDVTAVVGGAALEAVVPSLQKMQAELQELAGLRSFRQAILQSLQRRAGAVTTPETPETTETTETTDSNVTSVVQRRVLATIVELVDFETHFLQDKEMYTHALHNVENRPDVLINKMVQHFRHLFGVKTMEGVFPKINEVFLFVNKMNSALDELKTTLQLPLSTSVTATLAALHDKVGASTPTASDRPPKLAPNYVVDRRSENDVVGLQQVRLYCHIIKQLKDELGATTDDEIVPRTKRLMELLSLSLHNSQP</sequence>
<dbReference type="GeneID" id="19953037"/>
<keyword evidence="7" id="KW-0206">Cytoskeleton</keyword>
<comment type="function">
    <text evidence="8">Plays a role in the organization of both preexisting and nascent microtubules in interphase cells. During mitosis, required for the organization and orientation of the mitotic spindle.</text>
</comment>
<dbReference type="GO" id="GO:0043015">
    <property type="term" value="F:gamma-tubulin binding"/>
    <property type="evidence" value="ECO:0007669"/>
    <property type="project" value="InterPro"/>
</dbReference>
<dbReference type="InterPro" id="IPR037692">
    <property type="entry name" value="CEP70"/>
</dbReference>
<evidence type="ECO:0000256" key="4">
    <source>
        <dbReference type="ARBA" id="ARBA00022490"/>
    </source>
</evidence>
<protein>
    <recommendedName>
        <fullName evidence="3">Centrosomal protein of 70 kDa</fullName>
    </recommendedName>
</protein>
<feature type="region of interest" description="Disordered" evidence="10">
    <location>
        <begin position="30"/>
        <end position="276"/>
    </location>
</feature>
<feature type="compositionally biased region" description="Low complexity" evidence="10">
    <location>
        <begin position="67"/>
        <end position="84"/>
    </location>
</feature>
<proteinExistence type="predicted"/>
<evidence type="ECO:0000256" key="2">
    <source>
        <dbReference type="ARBA" id="ARBA00011832"/>
    </source>
</evidence>
<dbReference type="PANTHER" id="PTHR14594:SF1">
    <property type="entry name" value="CENTROSOMAL PROTEIN OF 70 KDA"/>
    <property type="match status" value="1"/>
</dbReference>
<evidence type="ECO:0000256" key="7">
    <source>
        <dbReference type="ARBA" id="ARBA00023212"/>
    </source>
</evidence>
<gene>
    <name evidence="11" type="ORF">SDRG_12310</name>
</gene>
<feature type="compositionally biased region" description="Low complexity" evidence="10">
    <location>
        <begin position="193"/>
        <end position="207"/>
    </location>
</feature>
<feature type="compositionally biased region" description="Pro residues" evidence="10">
    <location>
        <begin position="229"/>
        <end position="243"/>
    </location>
</feature>
<dbReference type="GO" id="GO:0070507">
    <property type="term" value="P:regulation of microtubule cytoskeleton organization"/>
    <property type="evidence" value="ECO:0007669"/>
    <property type="project" value="InterPro"/>
</dbReference>
<dbReference type="PANTHER" id="PTHR14594">
    <property type="entry name" value="CENTROSOMAL PROTEIN OF 70 KDA"/>
    <property type="match status" value="1"/>
</dbReference>
<evidence type="ECO:0000313" key="11">
    <source>
        <dbReference type="EMBL" id="EQC30030.1"/>
    </source>
</evidence>
<reference evidence="11 12" key="1">
    <citation type="submission" date="2012-04" db="EMBL/GenBank/DDBJ databases">
        <title>The Genome Sequence of Saprolegnia declina VS20.</title>
        <authorList>
            <consortium name="The Broad Institute Genome Sequencing Platform"/>
            <person name="Russ C."/>
            <person name="Nusbaum C."/>
            <person name="Tyler B."/>
            <person name="van West P."/>
            <person name="Dieguez-Uribeondo J."/>
            <person name="de Bruijn I."/>
            <person name="Tripathy S."/>
            <person name="Jiang R."/>
            <person name="Young S.K."/>
            <person name="Zeng Q."/>
            <person name="Gargeya S."/>
            <person name="Fitzgerald M."/>
            <person name="Haas B."/>
            <person name="Abouelleil A."/>
            <person name="Alvarado L."/>
            <person name="Arachchi H.M."/>
            <person name="Berlin A."/>
            <person name="Chapman S.B."/>
            <person name="Goldberg J."/>
            <person name="Griggs A."/>
            <person name="Gujja S."/>
            <person name="Hansen M."/>
            <person name="Howarth C."/>
            <person name="Imamovic A."/>
            <person name="Larimer J."/>
            <person name="McCowen C."/>
            <person name="Montmayeur A."/>
            <person name="Murphy C."/>
            <person name="Neiman D."/>
            <person name="Pearson M."/>
            <person name="Priest M."/>
            <person name="Roberts A."/>
            <person name="Saif S."/>
            <person name="Shea T."/>
            <person name="Sisk P."/>
            <person name="Sykes S."/>
            <person name="Wortman J."/>
            <person name="Nusbaum C."/>
            <person name="Birren B."/>
        </authorList>
    </citation>
    <scope>NUCLEOTIDE SEQUENCE [LARGE SCALE GENOMIC DNA]</scope>
    <source>
        <strain evidence="11 12">VS20</strain>
    </source>
</reference>
<comment type="subcellular location">
    <subcellularLocation>
        <location evidence="1">Cytoplasm</location>
        <location evidence="1">Cytoskeleton</location>
        <location evidence="1">Microtubule organizing center</location>
        <location evidence="1">Centrosome</location>
    </subcellularLocation>
</comment>
<feature type="coiled-coil region" evidence="9">
    <location>
        <begin position="356"/>
        <end position="429"/>
    </location>
</feature>
<keyword evidence="6 9" id="KW-0175">Coiled coil</keyword>
<keyword evidence="12" id="KW-1185">Reference proteome</keyword>
<dbReference type="VEuPathDB" id="FungiDB:SDRG_12310"/>
<dbReference type="GO" id="GO:0060271">
    <property type="term" value="P:cilium assembly"/>
    <property type="evidence" value="ECO:0007669"/>
    <property type="project" value="InterPro"/>
</dbReference>
<evidence type="ECO:0000256" key="5">
    <source>
        <dbReference type="ARBA" id="ARBA00022803"/>
    </source>
</evidence>
<feature type="compositionally biased region" description="Low complexity" evidence="10">
    <location>
        <begin position="729"/>
        <end position="743"/>
    </location>
</feature>
<accession>T0Q994</accession>
<comment type="subunit">
    <text evidence="2">Directly interacts with tubulin-gamma; this interaction determines centrosomal localization.</text>
</comment>
<evidence type="ECO:0000256" key="6">
    <source>
        <dbReference type="ARBA" id="ARBA00023054"/>
    </source>
</evidence>
<feature type="compositionally biased region" description="Polar residues" evidence="10">
    <location>
        <begin position="134"/>
        <end position="146"/>
    </location>
</feature>
<dbReference type="RefSeq" id="XP_008616597.1">
    <property type="nucleotide sequence ID" value="XM_008618375.1"/>
</dbReference>
<name>T0Q994_SAPDV</name>
<dbReference type="eggNOG" id="ENOG502RC83">
    <property type="taxonomic scope" value="Eukaryota"/>
</dbReference>
<feature type="coiled-coil region" evidence="9">
    <location>
        <begin position="511"/>
        <end position="603"/>
    </location>
</feature>
<evidence type="ECO:0000313" key="12">
    <source>
        <dbReference type="Proteomes" id="UP000030762"/>
    </source>
</evidence>
<dbReference type="Proteomes" id="UP000030762">
    <property type="component" value="Unassembled WGS sequence"/>
</dbReference>
<evidence type="ECO:0000256" key="1">
    <source>
        <dbReference type="ARBA" id="ARBA00004300"/>
    </source>
</evidence>
<feature type="compositionally biased region" description="Low complexity" evidence="10">
    <location>
        <begin position="150"/>
        <end position="159"/>
    </location>
</feature>